<proteinExistence type="predicted"/>
<dbReference type="EMBL" id="JAINZZ010000026">
    <property type="protein sequence ID" value="MBY8880007.1"/>
    <property type="molecule type" value="Genomic_DNA"/>
</dbReference>
<evidence type="ECO:0000313" key="2">
    <source>
        <dbReference type="EMBL" id="MBY8880007.1"/>
    </source>
</evidence>
<name>A0ABS7QDH4_9ACTN</name>
<accession>A0ABS7QDH4</accession>
<comment type="caution">
    <text evidence="2">The sequence shown here is derived from an EMBL/GenBank/DDBJ whole genome shotgun (WGS) entry which is preliminary data.</text>
</comment>
<keyword evidence="3" id="KW-1185">Reference proteome</keyword>
<reference evidence="2 3" key="1">
    <citation type="submission" date="2021-08" db="EMBL/GenBank/DDBJ databases">
        <title>WGS of actinomycetes from Thailand.</title>
        <authorList>
            <person name="Thawai C."/>
        </authorList>
    </citation>
    <scope>NUCLEOTIDE SEQUENCE [LARGE SCALE GENOMIC DNA]</scope>
    <source>
        <strain evidence="2 3">PLK6-54</strain>
    </source>
</reference>
<gene>
    <name evidence="2" type="ORF">K7862_20580</name>
</gene>
<organism evidence="2 3">
    <name type="scientific">Actinacidiphila acidipaludis</name>
    <dbReference type="NCBI Taxonomy" id="2873382"/>
    <lineage>
        <taxon>Bacteria</taxon>
        <taxon>Bacillati</taxon>
        <taxon>Actinomycetota</taxon>
        <taxon>Actinomycetes</taxon>
        <taxon>Kitasatosporales</taxon>
        <taxon>Streptomycetaceae</taxon>
        <taxon>Actinacidiphila</taxon>
    </lineage>
</organism>
<sequence>MTLSLICRNRDVETTGEDEDALVAAAQVHHASAHVGDHAAGHRPPGGGPHTASRDPVLVRLRHHRRHHGTDLAPGEPDGIGQ</sequence>
<dbReference type="Proteomes" id="UP000778578">
    <property type="component" value="Unassembled WGS sequence"/>
</dbReference>
<protein>
    <submittedName>
        <fullName evidence="2">Uncharacterized protein</fullName>
    </submittedName>
</protein>
<evidence type="ECO:0000256" key="1">
    <source>
        <dbReference type="SAM" id="MobiDB-lite"/>
    </source>
</evidence>
<feature type="region of interest" description="Disordered" evidence="1">
    <location>
        <begin position="30"/>
        <end position="82"/>
    </location>
</feature>
<dbReference type="RefSeq" id="WP_222964622.1">
    <property type="nucleotide sequence ID" value="NZ_JAINZZ010000026.1"/>
</dbReference>
<evidence type="ECO:0000313" key="3">
    <source>
        <dbReference type="Proteomes" id="UP000778578"/>
    </source>
</evidence>